<dbReference type="FunFam" id="1.10.3730.20:FF:000001">
    <property type="entry name" value="Quaternary ammonium compound resistance transporter SugE"/>
    <property type="match status" value="1"/>
</dbReference>
<reference evidence="9 10" key="1">
    <citation type="journal article" date="2012" name="J. Bacteriol.">
        <title>Genome Sequence of the Antarctic Psychrophile Bacterium Planococcus antarcticus DSM 14505.</title>
        <authorList>
            <person name="Margolles A."/>
            <person name="Gueimonde M."/>
            <person name="Sanchez B."/>
        </authorList>
    </citation>
    <scope>NUCLEOTIDE SEQUENCE [LARGE SCALE GENOMIC DNA]</scope>
    <source>
        <strain evidence="9 10">DSM 14505</strain>
    </source>
</reference>
<dbReference type="InterPro" id="IPR045324">
    <property type="entry name" value="Small_multidrug_res"/>
</dbReference>
<feature type="transmembrane region" description="Helical" evidence="8">
    <location>
        <begin position="32"/>
        <end position="54"/>
    </location>
</feature>
<keyword evidence="2" id="KW-0813">Transport</keyword>
<evidence type="ECO:0000256" key="6">
    <source>
        <dbReference type="ARBA" id="ARBA00023136"/>
    </source>
</evidence>
<accession>A0AA87IKA7</accession>
<proteinExistence type="inferred from homology"/>
<evidence type="ECO:0000313" key="10">
    <source>
        <dbReference type="Proteomes" id="UP000004725"/>
    </source>
</evidence>
<gene>
    <name evidence="9" type="ORF">A1A1_11086</name>
</gene>
<evidence type="ECO:0000256" key="2">
    <source>
        <dbReference type="ARBA" id="ARBA00022448"/>
    </source>
</evidence>
<dbReference type="PANTHER" id="PTHR30561:SF0">
    <property type="entry name" value="GUANIDINIUM EXPORTER"/>
    <property type="match status" value="1"/>
</dbReference>
<evidence type="ECO:0000256" key="3">
    <source>
        <dbReference type="ARBA" id="ARBA00022475"/>
    </source>
</evidence>
<dbReference type="EMBL" id="AJYB01000031">
    <property type="protein sequence ID" value="EIM06408.1"/>
    <property type="molecule type" value="Genomic_DNA"/>
</dbReference>
<keyword evidence="6 8" id="KW-0472">Membrane</keyword>
<evidence type="ECO:0000313" key="9">
    <source>
        <dbReference type="EMBL" id="EIM06408.1"/>
    </source>
</evidence>
<dbReference type="GO" id="GO:0005886">
    <property type="term" value="C:plasma membrane"/>
    <property type="evidence" value="ECO:0007669"/>
    <property type="project" value="UniProtKB-SubCell"/>
</dbReference>
<comment type="caution">
    <text evidence="9">The sequence shown here is derived from an EMBL/GenBank/DDBJ whole genome shotgun (WGS) entry which is preliminary data.</text>
</comment>
<keyword evidence="3" id="KW-1003">Cell membrane</keyword>
<dbReference type="Gene3D" id="1.10.3730.20">
    <property type="match status" value="1"/>
</dbReference>
<feature type="transmembrane region" description="Helical" evidence="8">
    <location>
        <begin position="60"/>
        <end position="79"/>
    </location>
</feature>
<evidence type="ECO:0000256" key="7">
    <source>
        <dbReference type="RuleBase" id="RU003942"/>
    </source>
</evidence>
<name>A0AA87IKA7_9BACL</name>
<protein>
    <submittedName>
        <fullName evidence="9">Small multidrug resistance protein</fullName>
    </submittedName>
</protein>
<dbReference type="GO" id="GO:0022857">
    <property type="term" value="F:transmembrane transporter activity"/>
    <property type="evidence" value="ECO:0007669"/>
    <property type="project" value="InterPro"/>
</dbReference>
<organism evidence="9 10">
    <name type="scientific">Planococcus antarcticus DSM 14505</name>
    <dbReference type="NCBI Taxonomy" id="1185653"/>
    <lineage>
        <taxon>Bacteria</taxon>
        <taxon>Bacillati</taxon>
        <taxon>Bacillota</taxon>
        <taxon>Bacilli</taxon>
        <taxon>Bacillales</taxon>
        <taxon>Caryophanaceae</taxon>
        <taxon>Planococcus</taxon>
    </lineage>
</organism>
<dbReference type="SUPFAM" id="SSF103481">
    <property type="entry name" value="Multidrug resistance efflux transporter EmrE"/>
    <property type="match status" value="1"/>
</dbReference>
<dbReference type="PANTHER" id="PTHR30561">
    <property type="entry name" value="SMR FAMILY PROTON-DEPENDENT DRUG EFFLUX TRANSPORTER SUGE"/>
    <property type="match status" value="1"/>
</dbReference>
<dbReference type="Proteomes" id="UP000004725">
    <property type="component" value="Unassembled WGS sequence"/>
</dbReference>
<evidence type="ECO:0000256" key="4">
    <source>
        <dbReference type="ARBA" id="ARBA00022692"/>
    </source>
</evidence>
<comment type="similarity">
    <text evidence="7">Belongs to the drug/metabolite transporter (DMT) superfamily. Small multidrug resistance (SMR) (TC 2.A.7.1) family.</text>
</comment>
<feature type="transmembrane region" description="Helical" evidence="8">
    <location>
        <begin position="86"/>
        <end position="105"/>
    </location>
</feature>
<dbReference type="AlphaFoldDB" id="A0AA87IKA7"/>
<keyword evidence="5 8" id="KW-1133">Transmembrane helix</keyword>
<dbReference type="InterPro" id="IPR037185">
    <property type="entry name" value="EmrE-like"/>
</dbReference>
<dbReference type="Pfam" id="PF00893">
    <property type="entry name" value="Multi_Drug_Res"/>
    <property type="match status" value="1"/>
</dbReference>
<evidence type="ECO:0000256" key="8">
    <source>
        <dbReference type="SAM" id="Phobius"/>
    </source>
</evidence>
<comment type="subcellular location">
    <subcellularLocation>
        <location evidence="1 7">Cell membrane</location>
        <topology evidence="1 7">Multi-pass membrane protein</topology>
    </subcellularLocation>
</comment>
<sequence length="106" mass="11330">MIDWLILIVAGLFEVVFVTTMKLSNGFKVKRYTALTIVSGALSFYLLSLALTTIELGTGYAVWTGIGAAGSVLVGMLFFNESRQPAKLFFLSCIIAGVVGLKIFGG</sequence>
<evidence type="ECO:0000256" key="5">
    <source>
        <dbReference type="ARBA" id="ARBA00022989"/>
    </source>
</evidence>
<dbReference type="InterPro" id="IPR000390">
    <property type="entry name" value="Small_drug/metabolite_transptr"/>
</dbReference>
<keyword evidence="4 7" id="KW-0812">Transmembrane</keyword>
<feature type="transmembrane region" description="Helical" evidence="8">
    <location>
        <begin position="6"/>
        <end position="25"/>
    </location>
</feature>
<evidence type="ECO:0000256" key="1">
    <source>
        <dbReference type="ARBA" id="ARBA00004651"/>
    </source>
</evidence>